<dbReference type="AlphaFoldDB" id="A0A9Q1G290"/>
<protein>
    <submittedName>
        <fullName evidence="2">Uncharacterized protein</fullName>
    </submittedName>
</protein>
<feature type="compositionally biased region" description="Polar residues" evidence="1">
    <location>
        <begin position="21"/>
        <end position="37"/>
    </location>
</feature>
<name>A0A9Q1G290_SYNKA</name>
<accession>A0A9Q1G290</accession>
<organism evidence="2 3">
    <name type="scientific">Synaphobranchus kaupii</name>
    <name type="common">Kaup's arrowtooth eel</name>
    <dbReference type="NCBI Taxonomy" id="118154"/>
    <lineage>
        <taxon>Eukaryota</taxon>
        <taxon>Metazoa</taxon>
        <taxon>Chordata</taxon>
        <taxon>Craniata</taxon>
        <taxon>Vertebrata</taxon>
        <taxon>Euteleostomi</taxon>
        <taxon>Actinopterygii</taxon>
        <taxon>Neopterygii</taxon>
        <taxon>Teleostei</taxon>
        <taxon>Anguilliformes</taxon>
        <taxon>Synaphobranchidae</taxon>
        <taxon>Synaphobranchus</taxon>
    </lineage>
</organism>
<feature type="region of interest" description="Disordered" evidence="1">
    <location>
        <begin position="1"/>
        <end position="42"/>
    </location>
</feature>
<sequence>MSASPRRAPSPRSKRDRLCKVTQSGSGAAGTVQTKTGGQRHWESVCGSQPWGGNQGGPNTHISWALNEPSIYHQASKAVWGPS</sequence>
<evidence type="ECO:0000313" key="2">
    <source>
        <dbReference type="EMBL" id="KAJ8373663.1"/>
    </source>
</evidence>
<dbReference type="Proteomes" id="UP001152622">
    <property type="component" value="Chromosome 2"/>
</dbReference>
<proteinExistence type="predicted"/>
<reference evidence="2" key="1">
    <citation type="journal article" date="2023" name="Science">
        <title>Genome structures resolve the early diversification of teleost fishes.</title>
        <authorList>
            <person name="Parey E."/>
            <person name="Louis A."/>
            <person name="Montfort J."/>
            <person name="Bouchez O."/>
            <person name="Roques C."/>
            <person name="Iampietro C."/>
            <person name="Lluch J."/>
            <person name="Castinel A."/>
            <person name="Donnadieu C."/>
            <person name="Desvignes T."/>
            <person name="Floi Bucao C."/>
            <person name="Jouanno E."/>
            <person name="Wen M."/>
            <person name="Mejri S."/>
            <person name="Dirks R."/>
            <person name="Jansen H."/>
            <person name="Henkel C."/>
            <person name="Chen W.J."/>
            <person name="Zahm M."/>
            <person name="Cabau C."/>
            <person name="Klopp C."/>
            <person name="Thompson A.W."/>
            <person name="Robinson-Rechavi M."/>
            <person name="Braasch I."/>
            <person name="Lecointre G."/>
            <person name="Bobe J."/>
            <person name="Postlethwait J.H."/>
            <person name="Berthelot C."/>
            <person name="Roest Crollius H."/>
            <person name="Guiguen Y."/>
        </authorList>
    </citation>
    <scope>NUCLEOTIDE SEQUENCE</scope>
    <source>
        <strain evidence="2">WJC10195</strain>
    </source>
</reference>
<evidence type="ECO:0000256" key="1">
    <source>
        <dbReference type="SAM" id="MobiDB-lite"/>
    </source>
</evidence>
<comment type="caution">
    <text evidence="2">The sequence shown here is derived from an EMBL/GenBank/DDBJ whole genome shotgun (WGS) entry which is preliminary data.</text>
</comment>
<keyword evidence="3" id="KW-1185">Reference proteome</keyword>
<gene>
    <name evidence="2" type="ORF">SKAU_G00042430</name>
</gene>
<evidence type="ECO:0000313" key="3">
    <source>
        <dbReference type="Proteomes" id="UP001152622"/>
    </source>
</evidence>
<dbReference type="EMBL" id="JAINUF010000002">
    <property type="protein sequence ID" value="KAJ8373663.1"/>
    <property type="molecule type" value="Genomic_DNA"/>
</dbReference>
<feature type="compositionally biased region" description="Low complexity" evidence="1">
    <location>
        <begin position="1"/>
        <end position="11"/>
    </location>
</feature>